<proteinExistence type="predicted"/>
<sequence length="27" mass="3143">MSITPASNTTDIRKEGKYATEYIYIYI</sequence>
<dbReference type="Proteomes" id="UP000095283">
    <property type="component" value="Unplaced"/>
</dbReference>
<evidence type="ECO:0000313" key="2">
    <source>
        <dbReference type="WBParaSite" id="Hba_03238"/>
    </source>
</evidence>
<reference evidence="2" key="1">
    <citation type="submission" date="2016-11" db="UniProtKB">
        <authorList>
            <consortium name="WormBaseParasite"/>
        </authorList>
    </citation>
    <scope>IDENTIFICATION</scope>
</reference>
<accession>A0A1I7WE54</accession>
<evidence type="ECO:0000313" key="1">
    <source>
        <dbReference type="Proteomes" id="UP000095283"/>
    </source>
</evidence>
<keyword evidence="1" id="KW-1185">Reference proteome</keyword>
<dbReference type="AlphaFoldDB" id="A0A1I7WE54"/>
<dbReference type="WBParaSite" id="Hba_03238">
    <property type="protein sequence ID" value="Hba_03238"/>
    <property type="gene ID" value="Hba_03238"/>
</dbReference>
<organism evidence="1 2">
    <name type="scientific">Heterorhabditis bacteriophora</name>
    <name type="common">Entomopathogenic nematode worm</name>
    <dbReference type="NCBI Taxonomy" id="37862"/>
    <lineage>
        <taxon>Eukaryota</taxon>
        <taxon>Metazoa</taxon>
        <taxon>Ecdysozoa</taxon>
        <taxon>Nematoda</taxon>
        <taxon>Chromadorea</taxon>
        <taxon>Rhabditida</taxon>
        <taxon>Rhabditina</taxon>
        <taxon>Rhabditomorpha</taxon>
        <taxon>Strongyloidea</taxon>
        <taxon>Heterorhabditidae</taxon>
        <taxon>Heterorhabditis</taxon>
    </lineage>
</organism>
<protein>
    <submittedName>
        <fullName evidence="2">Uncharacterized protein</fullName>
    </submittedName>
</protein>
<name>A0A1I7WE54_HETBA</name>